<organism evidence="3 4">
    <name type="scientific">Jatrophihabitans endophyticus</name>
    <dbReference type="NCBI Taxonomy" id="1206085"/>
    <lineage>
        <taxon>Bacteria</taxon>
        <taxon>Bacillati</taxon>
        <taxon>Actinomycetota</taxon>
        <taxon>Actinomycetes</taxon>
        <taxon>Jatrophihabitantales</taxon>
        <taxon>Jatrophihabitantaceae</taxon>
        <taxon>Jatrophihabitans</taxon>
    </lineage>
</organism>
<dbReference type="Gene3D" id="3.30.450.40">
    <property type="match status" value="1"/>
</dbReference>
<evidence type="ECO:0000259" key="2">
    <source>
        <dbReference type="PROSITE" id="PS50113"/>
    </source>
</evidence>
<gene>
    <name evidence="3" type="ORF">SAMN05443575_1789</name>
</gene>
<dbReference type="PROSITE" id="PS50113">
    <property type="entry name" value="PAC"/>
    <property type="match status" value="1"/>
</dbReference>
<dbReference type="InterPro" id="IPR029016">
    <property type="entry name" value="GAF-like_dom_sf"/>
</dbReference>
<dbReference type="InterPro" id="IPR001610">
    <property type="entry name" value="PAC"/>
</dbReference>
<evidence type="ECO:0000313" key="3">
    <source>
        <dbReference type="EMBL" id="SHG24341.1"/>
    </source>
</evidence>
<dbReference type="RefSeq" id="WP_073388745.1">
    <property type="nucleotide sequence ID" value="NZ_FQVU01000002.1"/>
</dbReference>
<dbReference type="Proteomes" id="UP000186132">
    <property type="component" value="Unassembled WGS sequence"/>
</dbReference>
<sequence length="722" mass="76813">MTEQSTDGGATGADAALATLLPPLVHEASAAVLVVDLQRREVTFANDLARQLAPERDLPISVDDWSQAAGLEDVTGGHLPEGPTESTVSPAESLLRVAQGEPATGEAITAMRATAATDAREVLWVLGLPLDGAPAALANLALVVFLPARNARLVAGVQESAADLRDRAVLATRVSFTITDPNEPDDPLVWVNPAFSQTTGYTFDEAVGRNCRFLQGEGTDREIIDQIRDCLREERPLTTTLLNYRKDGTPFWNELSISPVRDSDGAVTHFVGVQADVTGRVEAQQSRDDALSQVARAADRLALLADFTSRMAMSQQPTHILQLLADALVPQVGTWCALYTLDDAGHVSRPYVMHERADIDPAVADLVESLTAVVPDQLRGSSPIWPVLRGEVRDVLIRDYEDTPASETGAGDDERTALLRRLGTRSIVVVPLLARSGILGCVALVADESRPPFGETDLALVQDLAVRAGLMLENTQLYARERAAAATLQRSLLPRLPRLDGVTIAAEYIPAADEAAVGGDWYDVFALRGGAGVGVVVGDVMGHNFDSAARMGKLSTIVRSYGWPGSEPQTVLTAVDELLEGGGLDFLATCVYATLSLDERGAQLRYSSAGHPPAIVRGPDGVVHVLDAARGPMIGVSRLLADSTRPADAVVSLERGSTLICFTDGLTDAFGPEPDMDEGLAELCRLAAALPLDASPRQLIERLTAAAVRHSDDVAVVAMRID</sequence>
<dbReference type="Pfam" id="PF01590">
    <property type="entry name" value="GAF"/>
    <property type="match status" value="1"/>
</dbReference>
<dbReference type="OrthoDB" id="319881at2"/>
<dbReference type="Pfam" id="PF07228">
    <property type="entry name" value="SpoIIE"/>
    <property type="match status" value="1"/>
</dbReference>
<dbReference type="EMBL" id="FQVU01000002">
    <property type="protein sequence ID" value="SHG24341.1"/>
    <property type="molecule type" value="Genomic_DNA"/>
</dbReference>
<dbReference type="Gene3D" id="3.30.450.20">
    <property type="entry name" value="PAS domain"/>
    <property type="match status" value="1"/>
</dbReference>
<dbReference type="InterPro" id="IPR052016">
    <property type="entry name" value="Bact_Sigma-Reg"/>
</dbReference>
<dbReference type="SMART" id="SM00331">
    <property type="entry name" value="PP2C_SIG"/>
    <property type="match status" value="1"/>
</dbReference>
<dbReference type="InterPro" id="IPR035965">
    <property type="entry name" value="PAS-like_dom_sf"/>
</dbReference>
<dbReference type="SUPFAM" id="SSF55781">
    <property type="entry name" value="GAF domain-like"/>
    <property type="match status" value="1"/>
</dbReference>
<evidence type="ECO:0000313" key="4">
    <source>
        <dbReference type="Proteomes" id="UP000186132"/>
    </source>
</evidence>
<dbReference type="GO" id="GO:0016791">
    <property type="term" value="F:phosphatase activity"/>
    <property type="evidence" value="ECO:0007669"/>
    <property type="project" value="TreeGrafter"/>
</dbReference>
<protein>
    <submittedName>
        <fullName evidence="3">PAS domain S-box-containing protein</fullName>
    </submittedName>
</protein>
<dbReference type="AlphaFoldDB" id="A0A1M5I7Y6"/>
<keyword evidence="1" id="KW-0378">Hydrolase</keyword>
<reference evidence="3 4" key="1">
    <citation type="submission" date="2016-11" db="EMBL/GenBank/DDBJ databases">
        <authorList>
            <person name="Jaros S."/>
            <person name="Januszkiewicz K."/>
            <person name="Wedrychowicz H."/>
        </authorList>
    </citation>
    <scope>NUCLEOTIDE SEQUENCE [LARGE SCALE GENOMIC DNA]</scope>
    <source>
        <strain evidence="3 4">DSM 45627</strain>
    </source>
</reference>
<dbReference type="InterPro" id="IPR036457">
    <property type="entry name" value="PPM-type-like_dom_sf"/>
</dbReference>
<dbReference type="NCBIfam" id="TIGR00229">
    <property type="entry name" value="sensory_box"/>
    <property type="match status" value="1"/>
</dbReference>
<dbReference type="InterPro" id="IPR001932">
    <property type="entry name" value="PPM-type_phosphatase-like_dom"/>
</dbReference>
<dbReference type="SUPFAM" id="SSF55785">
    <property type="entry name" value="PYP-like sensor domain (PAS domain)"/>
    <property type="match status" value="1"/>
</dbReference>
<dbReference type="SMART" id="SM00065">
    <property type="entry name" value="GAF"/>
    <property type="match status" value="1"/>
</dbReference>
<dbReference type="InterPro" id="IPR003018">
    <property type="entry name" value="GAF"/>
</dbReference>
<dbReference type="CDD" id="cd00130">
    <property type="entry name" value="PAS"/>
    <property type="match status" value="1"/>
</dbReference>
<dbReference type="Gene3D" id="3.60.40.10">
    <property type="entry name" value="PPM-type phosphatase domain"/>
    <property type="match status" value="1"/>
</dbReference>
<dbReference type="Pfam" id="PF13426">
    <property type="entry name" value="PAS_9"/>
    <property type="match status" value="1"/>
</dbReference>
<dbReference type="InterPro" id="IPR000014">
    <property type="entry name" value="PAS"/>
</dbReference>
<proteinExistence type="predicted"/>
<dbReference type="STRING" id="1206085.SAMN05443575_1789"/>
<dbReference type="SUPFAM" id="SSF81606">
    <property type="entry name" value="PP2C-like"/>
    <property type="match status" value="1"/>
</dbReference>
<dbReference type="SMART" id="SM00086">
    <property type="entry name" value="PAC"/>
    <property type="match status" value="1"/>
</dbReference>
<dbReference type="PANTHER" id="PTHR43156">
    <property type="entry name" value="STAGE II SPORULATION PROTEIN E-RELATED"/>
    <property type="match status" value="1"/>
</dbReference>
<dbReference type="InterPro" id="IPR000700">
    <property type="entry name" value="PAS-assoc_C"/>
</dbReference>
<evidence type="ECO:0000256" key="1">
    <source>
        <dbReference type="ARBA" id="ARBA00022801"/>
    </source>
</evidence>
<name>A0A1M5I7Y6_9ACTN</name>
<accession>A0A1M5I7Y6</accession>
<keyword evidence="4" id="KW-1185">Reference proteome</keyword>
<feature type="domain" description="PAC" evidence="2">
    <location>
        <begin position="235"/>
        <end position="289"/>
    </location>
</feature>
<dbReference type="PANTHER" id="PTHR43156:SF2">
    <property type="entry name" value="STAGE II SPORULATION PROTEIN E"/>
    <property type="match status" value="1"/>
</dbReference>